<comment type="subcellular location">
    <subcellularLocation>
        <location evidence="1">Cell membrane</location>
        <topology evidence="1">Multi-pass membrane protein</topology>
    </subcellularLocation>
</comment>
<dbReference type="Pfam" id="PF03458">
    <property type="entry name" value="Gly_transporter"/>
    <property type="match status" value="2"/>
</dbReference>
<feature type="domain" description="Glycine transporter" evidence="7">
    <location>
        <begin position="10"/>
        <end position="84"/>
    </location>
</feature>
<evidence type="ECO:0000256" key="3">
    <source>
        <dbReference type="ARBA" id="ARBA00022692"/>
    </source>
</evidence>
<evidence type="ECO:0000259" key="7">
    <source>
        <dbReference type="Pfam" id="PF03458"/>
    </source>
</evidence>
<sequence>MIPDPVQTPLWLDLAAVTTSALGGSLVAVRAKFDITGVVALGILTGLGGGLLRDILLNQLPVALKNPWYIVAAVIASAIVAVLAHQMTKLAWLLLLFDAAALGLYGVTGANKALANGISPVPAILVGLIAGLGGGVICDLMTTKPPAIFQRGHLYATAAFVGLVLYVVAIKLGAPANETAVVAAIVIFGLRIAARSRDWKAPQPVDVPREIRKRLDAD</sequence>
<evidence type="ECO:0000256" key="6">
    <source>
        <dbReference type="SAM" id="Phobius"/>
    </source>
</evidence>
<dbReference type="EMBL" id="CAFBPX010000013">
    <property type="protein sequence ID" value="CAB5029047.1"/>
    <property type="molecule type" value="Genomic_DNA"/>
</dbReference>
<reference evidence="9" key="1">
    <citation type="submission" date="2020-05" db="EMBL/GenBank/DDBJ databases">
        <authorList>
            <person name="Chiriac C."/>
            <person name="Salcher M."/>
            <person name="Ghai R."/>
            <person name="Kavagutti S V."/>
        </authorList>
    </citation>
    <scope>NUCLEOTIDE SEQUENCE</scope>
</reference>
<evidence type="ECO:0000256" key="5">
    <source>
        <dbReference type="ARBA" id="ARBA00023136"/>
    </source>
</evidence>
<dbReference type="GO" id="GO:0005886">
    <property type="term" value="C:plasma membrane"/>
    <property type="evidence" value="ECO:0007669"/>
    <property type="project" value="UniProtKB-SubCell"/>
</dbReference>
<feature type="transmembrane region" description="Helical" evidence="6">
    <location>
        <begin position="120"/>
        <end position="140"/>
    </location>
</feature>
<dbReference type="InterPro" id="IPR005115">
    <property type="entry name" value="Gly_transporter"/>
</dbReference>
<evidence type="ECO:0000313" key="8">
    <source>
        <dbReference type="EMBL" id="CAB4340940.1"/>
    </source>
</evidence>
<feature type="transmembrane region" description="Helical" evidence="6">
    <location>
        <begin position="91"/>
        <end position="108"/>
    </location>
</feature>
<feature type="transmembrane region" description="Helical" evidence="6">
    <location>
        <begin position="12"/>
        <end position="31"/>
    </location>
</feature>
<dbReference type="PANTHER" id="PTHR30506:SF3">
    <property type="entry name" value="UPF0126 INNER MEMBRANE PROTEIN YADS-RELATED"/>
    <property type="match status" value="1"/>
</dbReference>
<feature type="transmembrane region" description="Helical" evidence="6">
    <location>
        <begin position="152"/>
        <end position="170"/>
    </location>
</feature>
<keyword evidence="5 6" id="KW-0472">Membrane</keyword>
<feature type="transmembrane region" description="Helical" evidence="6">
    <location>
        <begin position="68"/>
        <end position="84"/>
    </location>
</feature>
<keyword evidence="4 6" id="KW-1133">Transmembrane helix</keyword>
<keyword evidence="2" id="KW-1003">Cell membrane</keyword>
<name>A0A6J7RJP7_9ZZZZ</name>
<keyword evidence="3 6" id="KW-0812">Transmembrane</keyword>
<proteinExistence type="predicted"/>
<feature type="domain" description="Glycine transporter" evidence="7">
    <location>
        <begin position="96"/>
        <end position="169"/>
    </location>
</feature>
<dbReference type="PANTHER" id="PTHR30506">
    <property type="entry name" value="INNER MEMBRANE PROTEIN"/>
    <property type="match status" value="1"/>
</dbReference>
<accession>A0A6J7RJP7</accession>
<evidence type="ECO:0000256" key="2">
    <source>
        <dbReference type="ARBA" id="ARBA00022475"/>
    </source>
</evidence>
<feature type="transmembrane region" description="Helical" evidence="6">
    <location>
        <begin position="38"/>
        <end position="56"/>
    </location>
</feature>
<dbReference type="AlphaFoldDB" id="A0A6J7RJP7"/>
<dbReference type="EMBL" id="CAESAO010000035">
    <property type="protein sequence ID" value="CAB4340940.1"/>
    <property type="molecule type" value="Genomic_DNA"/>
</dbReference>
<organism evidence="9">
    <name type="scientific">freshwater metagenome</name>
    <dbReference type="NCBI Taxonomy" id="449393"/>
    <lineage>
        <taxon>unclassified sequences</taxon>
        <taxon>metagenomes</taxon>
        <taxon>ecological metagenomes</taxon>
    </lineage>
</organism>
<protein>
    <submittedName>
        <fullName evidence="9">Unannotated protein</fullName>
    </submittedName>
</protein>
<evidence type="ECO:0000256" key="1">
    <source>
        <dbReference type="ARBA" id="ARBA00004651"/>
    </source>
</evidence>
<evidence type="ECO:0000313" key="9">
    <source>
        <dbReference type="EMBL" id="CAB5029047.1"/>
    </source>
</evidence>
<feature type="transmembrane region" description="Helical" evidence="6">
    <location>
        <begin position="176"/>
        <end position="194"/>
    </location>
</feature>
<evidence type="ECO:0000256" key="4">
    <source>
        <dbReference type="ARBA" id="ARBA00022989"/>
    </source>
</evidence>
<gene>
    <name evidence="8" type="ORF">UFOPK3522_00584</name>
    <name evidence="9" type="ORF">UFOPK4175_00143</name>
</gene>